<protein>
    <recommendedName>
        <fullName evidence="9 10">Transcription termination factor Rho</fullName>
        <ecNumber evidence="9 10">3.6.4.-</ecNumber>
    </recommendedName>
    <alternativeName>
        <fullName evidence="9">ATP-dependent helicase Rho</fullName>
    </alternativeName>
</protein>
<feature type="region of interest" description="RNA-binding 1" evidence="9">
    <location>
        <begin position="108"/>
        <end position="110"/>
    </location>
</feature>
<dbReference type="Pfam" id="PF07498">
    <property type="entry name" value="Rho_N"/>
    <property type="match status" value="1"/>
</dbReference>
<reference evidence="13" key="1">
    <citation type="submission" date="2022-08" db="EMBL/GenBank/DDBJ databases">
        <authorList>
            <person name="Dzunkova M."/>
            <person name="La Clair J."/>
            <person name="Tyml T."/>
            <person name="Doud D."/>
            <person name="Schulz F."/>
            <person name="Piquer S."/>
            <person name="Porcel Sanchis D."/>
            <person name="Osborn A."/>
            <person name="Robinson D."/>
            <person name="Louie K.B."/>
            <person name="Bowen B.P."/>
            <person name="Bowers R."/>
            <person name="Lee J."/>
            <person name="Arnau Llombart V."/>
            <person name="Diaz Villanueva W."/>
            <person name="Gosliner T."/>
            <person name="Northen T."/>
            <person name="Cheng J.-F."/>
            <person name="Burkart M.D."/>
            <person name="Woyke T."/>
        </authorList>
    </citation>
    <scope>NUCLEOTIDE SEQUENCE</scope>
    <source>
        <strain evidence="13">Df01</strain>
    </source>
</reference>
<evidence type="ECO:0000256" key="8">
    <source>
        <dbReference type="ARBA" id="ARBA00023163"/>
    </source>
</evidence>
<dbReference type="InterPro" id="IPR027417">
    <property type="entry name" value="P-loop_NTPase"/>
</dbReference>
<feature type="site" description="RNA-binding 2" evidence="9">
    <location>
        <position position="328"/>
    </location>
</feature>
<dbReference type="SMART" id="SM00357">
    <property type="entry name" value="CSP"/>
    <property type="match status" value="1"/>
</dbReference>
<dbReference type="PANTHER" id="PTHR46425:SF1">
    <property type="entry name" value="TRANSCRIPTION TERMINATION FACTOR RHO"/>
    <property type="match status" value="1"/>
</dbReference>
<dbReference type="EMBL" id="JANQAO010000003">
    <property type="protein sequence ID" value="MDM5147949.1"/>
    <property type="molecule type" value="Genomic_DNA"/>
</dbReference>
<dbReference type="SUPFAM" id="SSF50249">
    <property type="entry name" value="Nucleic acid-binding proteins"/>
    <property type="match status" value="1"/>
</dbReference>
<feature type="binding site" evidence="9">
    <location>
        <begin position="171"/>
        <end position="176"/>
    </location>
    <ligand>
        <name>ATP</name>
        <dbReference type="ChEBI" id="CHEBI:30616"/>
    </ligand>
</feature>
<evidence type="ECO:0000256" key="7">
    <source>
        <dbReference type="ARBA" id="ARBA00023015"/>
    </source>
</evidence>
<dbReference type="SMART" id="SM00959">
    <property type="entry name" value="Rho_N"/>
    <property type="match status" value="1"/>
</dbReference>
<dbReference type="InterPro" id="IPR004665">
    <property type="entry name" value="Term_rho"/>
</dbReference>
<evidence type="ECO:0000256" key="3">
    <source>
        <dbReference type="ARBA" id="ARBA00022801"/>
    </source>
</evidence>
<gene>
    <name evidence="9 13" type="primary">rho</name>
    <name evidence="13" type="ORF">NQX30_06150</name>
</gene>
<dbReference type="Pfam" id="PF00006">
    <property type="entry name" value="ATP-synt_ab"/>
    <property type="match status" value="1"/>
</dbReference>
<comment type="function">
    <text evidence="9">Facilitates transcription termination by a mechanism that involves Rho binding to the nascent RNA, activation of Rho's RNA-dependent ATPase activity, and release of the mRNA from the DNA template.</text>
</comment>
<evidence type="ECO:0000313" key="14">
    <source>
        <dbReference type="Proteomes" id="UP001168167"/>
    </source>
</evidence>
<dbReference type="PROSITE" id="PS51856">
    <property type="entry name" value="RHO_RNA_BD"/>
    <property type="match status" value="1"/>
</dbReference>
<dbReference type="Gene3D" id="2.40.50.140">
    <property type="entry name" value="Nucleic acid-binding proteins"/>
    <property type="match status" value="1"/>
</dbReference>
<dbReference type="SMART" id="SM00382">
    <property type="entry name" value="AAA"/>
    <property type="match status" value="1"/>
</dbReference>
<reference evidence="13" key="2">
    <citation type="journal article" date="2023" name="Microbiome">
        <title>Synthase-selected sorting approach identifies a beta-lactone synthase in a nudibranch symbiotic bacterium.</title>
        <authorList>
            <person name="Dzunkova M."/>
            <person name="La Clair J.J."/>
            <person name="Tyml T."/>
            <person name="Doud D."/>
            <person name="Schulz F."/>
            <person name="Piquer-Esteban S."/>
            <person name="Porcel Sanchis D."/>
            <person name="Osborn A."/>
            <person name="Robinson D."/>
            <person name="Louie K.B."/>
            <person name="Bowen B.P."/>
            <person name="Bowers R.M."/>
            <person name="Lee J."/>
            <person name="Arnau V."/>
            <person name="Diaz-Villanueva W."/>
            <person name="Stepanauskas R."/>
            <person name="Gosliner T."/>
            <person name="Date S.V."/>
            <person name="Northen T.R."/>
            <person name="Cheng J.F."/>
            <person name="Burkart M.D."/>
            <person name="Woyke T."/>
        </authorList>
    </citation>
    <scope>NUCLEOTIDE SEQUENCE</scope>
    <source>
        <strain evidence="13">Df01</strain>
    </source>
</reference>
<keyword evidence="4 9" id="KW-0347">Helicase</keyword>
<evidence type="ECO:0000256" key="9">
    <source>
        <dbReference type="HAMAP-Rule" id="MF_01884"/>
    </source>
</evidence>
<evidence type="ECO:0000256" key="11">
    <source>
        <dbReference type="PROSITE-ProRule" id="PRU01203"/>
    </source>
</evidence>
<evidence type="ECO:0000256" key="4">
    <source>
        <dbReference type="ARBA" id="ARBA00022806"/>
    </source>
</evidence>
<evidence type="ECO:0000256" key="5">
    <source>
        <dbReference type="ARBA" id="ARBA00022840"/>
    </source>
</evidence>
<dbReference type="CDD" id="cd01128">
    <property type="entry name" value="rho_factor_C"/>
    <property type="match status" value="1"/>
</dbReference>
<dbReference type="InterPro" id="IPR012340">
    <property type="entry name" value="NA-bd_OB-fold"/>
</dbReference>
<dbReference type="SUPFAM" id="SSF68912">
    <property type="entry name" value="Rho N-terminal domain-like"/>
    <property type="match status" value="1"/>
</dbReference>
<accession>A0ABT7QMM2</accession>
<comment type="similarity">
    <text evidence="9 11">Belongs to the Rho family.</text>
</comment>
<organism evidence="13 14">
    <name type="scientific">Candidatus Doriopsillibacter californiensis</name>
    <dbReference type="NCBI Taxonomy" id="2970740"/>
    <lineage>
        <taxon>Bacteria</taxon>
        <taxon>Pseudomonadati</taxon>
        <taxon>Pseudomonadota</taxon>
        <taxon>Gammaproteobacteria</taxon>
        <taxon>Candidatus Tethybacterales</taxon>
        <taxon>Candidatus Persebacteraceae</taxon>
        <taxon>Candidatus Doriopsillibacter</taxon>
    </lineage>
</organism>
<dbReference type="CDD" id="cd04459">
    <property type="entry name" value="Rho_CSD"/>
    <property type="match status" value="1"/>
</dbReference>
<evidence type="ECO:0000313" key="13">
    <source>
        <dbReference type="EMBL" id="MDM5147949.1"/>
    </source>
</evidence>
<dbReference type="Gene3D" id="3.40.50.300">
    <property type="entry name" value="P-loop containing nucleotide triphosphate hydrolases"/>
    <property type="match status" value="1"/>
</dbReference>
<dbReference type="InterPro" id="IPR011129">
    <property type="entry name" value="CSD"/>
</dbReference>
<keyword evidence="8 9" id="KW-0804">Transcription</keyword>
<keyword evidence="6 9" id="KW-0694">RNA-binding</keyword>
<evidence type="ECO:0000256" key="6">
    <source>
        <dbReference type="ARBA" id="ARBA00022884"/>
    </source>
</evidence>
<comment type="caution">
    <text evidence="13">The sequence shown here is derived from an EMBL/GenBank/DDBJ whole genome shotgun (WGS) entry which is preliminary data.</text>
</comment>
<dbReference type="InterPro" id="IPR011112">
    <property type="entry name" value="Rho-like_N"/>
</dbReference>
<feature type="region of interest" description="RNA-binding 1" evidence="9">
    <location>
        <begin position="78"/>
        <end position="80"/>
    </location>
</feature>
<keyword evidence="1 9" id="KW-0806">Transcription termination</keyword>
<dbReference type="InterPro" id="IPR041703">
    <property type="entry name" value="Rho_factor_ATP-bd"/>
</dbReference>
<name>A0ABT7QMM2_9GAMM</name>
<dbReference type="PANTHER" id="PTHR46425">
    <property type="entry name" value="TRANSCRIPTION TERMINATION FACTOR RHO"/>
    <property type="match status" value="1"/>
</dbReference>
<dbReference type="Proteomes" id="UP001168167">
    <property type="component" value="Unassembled WGS sequence"/>
</dbReference>
<dbReference type="InterPro" id="IPR011113">
    <property type="entry name" value="Rho_RNA-bd"/>
</dbReference>
<evidence type="ECO:0000256" key="10">
    <source>
        <dbReference type="NCBIfam" id="TIGR00767"/>
    </source>
</evidence>
<sequence length="422" mass="47383">MHLSELRAMHISDLVTMAQEAGVEKSARLRKQELLFAMLKLRAKNGVRIYGEGTLEALPDGYGFLRYADQSYVAGLGDIYVSPQQIRRLNLSSGDSVAGLVRTPRDNERYFSLLHPDTVNGVSVNDAANQRKILFENLTPLFPNEPFRLERDLRAEENITGRMVDIIAPIGKGQRGLLVASPKSGKTVILQHIAKAIEENYPDVCLIVLLIDERPEEVTEMTRSVRGDVISSTFDEAATRHVQVAEMVIERAKRLVEARKDVVILLDSITRLARAYNSVQPSSGRVLSGGVDAQALQRPKRFFGAARNIEEGGSLTIIATALVETGSKMDEVIYEEFKGTGNMEIHLDRRIAEKRVYPALQIARSSTRREELLLDSEVLKNVWVLRKALATMDDDKACEFLLDRMRQTKTNEEFFNLMKRGI</sequence>
<proteinExistence type="inferred from homology"/>
<comment type="subunit">
    <text evidence="9">Homohexamer. The homohexamer assembles into an open ring structure.</text>
</comment>
<dbReference type="Gene3D" id="1.10.720.10">
    <property type="match status" value="1"/>
</dbReference>
<dbReference type="SUPFAM" id="SSF52540">
    <property type="entry name" value="P-loop containing nucleoside triphosphate hydrolases"/>
    <property type="match status" value="1"/>
</dbReference>
<evidence type="ECO:0000256" key="1">
    <source>
        <dbReference type="ARBA" id="ARBA00022472"/>
    </source>
</evidence>
<keyword evidence="2 9" id="KW-0547">Nucleotide-binding</keyword>
<feature type="region of interest" description="RNA-binding 2" evidence="9">
    <location>
        <begin position="286"/>
        <end position="290"/>
    </location>
</feature>
<evidence type="ECO:0000256" key="2">
    <source>
        <dbReference type="ARBA" id="ARBA00022741"/>
    </source>
</evidence>
<feature type="domain" description="Rho RNA-BD" evidence="12">
    <location>
        <begin position="48"/>
        <end position="123"/>
    </location>
</feature>
<dbReference type="NCBIfam" id="TIGR00767">
    <property type="entry name" value="rho"/>
    <property type="match status" value="1"/>
</dbReference>
<feature type="binding site" evidence="9">
    <location>
        <position position="214"/>
    </location>
    <ligand>
        <name>ATP</name>
        <dbReference type="ChEBI" id="CHEBI:30616"/>
    </ligand>
</feature>
<dbReference type="InterPro" id="IPR003593">
    <property type="entry name" value="AAA+_ATPase"/>
</dbReference>
<feature type="region of interest" description="RNA-binding 1" evidence="9">
    <location>
        <begin position="61"/>
        <end position="66"/>
    </location>
</feature>
<dbReference type="InterPro" id="IPR000194">
    <property type="entry name" value="ATPase_F1/V1/A1_a/bsu_nucl-bd"/>
</dbReference>
<keyword evidence="5 9" id="KW-0067">ATP-binding</keyword>
<dbReference type="InterPro" id="IPR036269">
    <property type="entry name" value="Rho_N_sf"/>
</dbReference>
<feature type="binding site" evidence="9">
    <location>
        <begin position="183"/>
        <end position="188"/>
    </location>
    <ligand>
        <name>ATP</name>
        <dbReference type="ChEBI" id="CHEBI:30616"/>
    </ligand>
</feature>
<evidence type="ECO:0000259" key="12">
    <source>
        <dbReference type="PROSITE" id="PS51856"/>
    </source>
</evidence>
<dbReference type="HAMAP" id="MF_01884">
    <property type="entry name" value="Rho"/>
    <property type="match status" value="1"/>
</dbReference>
<dbReference type="Pfam" id="PF07497">
    <property type="entry name" value="Rho_RNA_bind"/>
    <property type="match status" value="1"/>
</dbReference>
<dbReference type="NCBIfam" id="NF006886">
    <property type="entry name" value="PRK09376.1"/>
    <property type="match status" value="1"/>
</dbReference>
<keyword evidence="3 9" id="KW-0378">Hydrolase</keyword>
<keyword evidence="14" id="KW-1185">Reference proteome</keyword>
<dbReference type="EC" id="3.6.4.-" evidence="9 10"/>
<keyword evidence="7 9" id="KW-0805">Transcription regulation</keyword>